<dbReference type="PANTHER" id="PTHR14948">
    <property type="entry name" value="NG5"/>
    <property type="match status" value="1"/>
</dbReference>
<evidence type="ECO:0000256" key="2">
    <source>
        <dbReference type="ARBA" id="ARBA00022692"/>
    </source>
</evidence>
<keyword evidence="4 5" id="KW-0472">Membrane</keyword>
<proteinExistence type="predicted"/>
<evidence type="ECO:0008006" key="8">
    <source>
        <dbReference type="Google" id="ProtNLM"/>
    </source>
</evidence>
<dbReference type="AlphaFoldDB" id="A0A846WWD4"/>
<comment type="subcellular location">
    <subcellularLocation>
        <location evidence="1">Membrane</location>
    </subcellularLocation>
</comment>
<reference evidence="6 7" key="1">
    <citation type="submission" date="2020-04" db="EMBL/GenBank/DDBJ databases">
        <title>MicrobeNet Type strains.</title>
        <authorList>
            <person name="Nicholson A.C."/>
        </authorList>
    </citation>
    <scope>NUCLEOTIDE SEQUENCE [LARGE SCALE GENOMIC DNA]</scope>
    <source>
        <strain evidence="6 7">DSM 44113</strain>
    </source>
</reference>
<dbReference type="Proteomes" id="UP000582646">
    <property type="component" value="Unassembled WGS sequence"/>
</dbReference>
<organism evidence="6 7">
    <name type="scientific">Tsukamurella spumae</name>
    <dbReference type="NCBI Taxonomy" id="44753"/>
    <lineage>
        <taxon>Bacteria</taxon>
        <taxon>Bacillati</taxon>
        <taxon>Actinomycetota</taxon>
        <taxon>Actinomycetes</taxon>
        <taxon>Mycobacteriales</taxon>
        <taxon>Tsukamurellaceae</taxon>
        <taxon>Tsukamurella</taxon>
    </lineage>
</organism>
<evidence type="ECO:0000313" key="6">
    <source>
        <dbReference type="EMBL" id="NKY17468.1"/>
    </source>
</evidence>
<accession>A0A846WWD4</accession>
<keyword evidence="2 5" id="KW-0812">Transmembrane</keyword>
<dbReference type="InterPro" id="IPR051423">
    <property type="entry name" value="CD225/Dispanin"/>
</dbReference>
<name>A0A846WWD4_9ACTN</name>
<feature type="transmembrane region" description="Helical" evidence="5">
    <location>
        <begin position="54"/>
        <end position="78"/>
    </location>
</feature>
<evidence type="ECO:0000256" key="4">
    <source>
        <dbReference type="ARBA" id="ARBA00023136"/>
    </source>
</evidence>
<sequence length="79" mass="8420">MMPPHNYMVFAICTVLLCGNPVGIFAVVKAANVNKLWQLGHESEARAAAESAKTWSLIALASGLAWVLVWIILSALVAA</sequence>
<dbReference type="InterPro" id="IPR007593">
    <property type="entry name" value="CD225/Dispanin_fam"/>
</dbReference>
<dbReference type="GO" id="GO:0016020">
    <property type="term" value="C:membrane"/>
    <property type="evidence" value="ECO:0007669"/>
    <property type="project" value="UniProtKB-SubCell"/>
</dbReference>
<evidence type="ECO:0000313" key="7">
    <source>
        <dbReference type="Proteomes" id="UP000582646"/>
    </source>
</evidence>
<gene>
    <name evidence="6" type="ORF">HF999_03635</name>
</gene>
<dbReference type="EMBL" id="JAAXOQ010000003">
    <property type="protein sequence ID" value="NKY17468.1"/>
    <property type="molecule type" value="Genomic_DNA"/>
</dbReference>
<evidence type="ECO:0000256" key="5">
    <source>
        <dbReference type="SAM" id="Phobius"/>
    </source>
</evidence>
<comment type="caution">
    <text evidence="6">The sequence shown here is derived from an EMBL/GenBank/DDBJ whole genome shotgun (WGS) entry which is preliminary data.</text>
</comment>
<keyword evidence="3 5" id="KW-1133">Transmembrane helix</keyword>
<evidence type="ECO:0000256" key="3">
    <source>
        <dbReference type="ARBA" id="ARBA00022989"/>
    </source>
</evidence>
<dbReference type="Pfam" id="PF04505">
    <property type="entry name" value="CD225"/>
    <property type="match status" value="1"/>
</dbReference>
<evidence type="ECO:0000256" key="1">
    <source>
        <dbReference type="ARBA" id="ARBA00004370"/>
    </source>
</evidence>
<keyword evidence="7" id="KW-1185">Reference proteome</keyword>
<protein>
    <recommendedName>
        <fullName evidence="8">CD225/dispanin family protein</fullName>
    </recommendedName>
</protein>
<dbReference type="PANTHER" id="PTHR14948:SF25">
    <property type="entry name" value="DUF4190 DOMAIN-CONTAINING PROTEIN"/>
    <property type="match status" value="1"/>
</dbReference>